<dbReference type="PROSITE" id="PS51257">
    <property type="entry name" value="PROKAR_LIPOPROTEIN"/>
    <property type="match status" value="1"/>
</dbReference>
<organism evidence="2 3">
    <name type="scientific">Chitinophaga caseinilytica</name>
    <dbReference type="NCBI Taxonomy" id="2267521"/>
    <lineage>
        <taxon>Bacteria</taxon>
        <taxon>Pseudomonadati</taxon>
        <taxon>Bacteroidota</taxon>
        <taxon>Chitinophagia</taxon>
        <taxon>Chitinophagales</taxon>
        <taxon>Chitinophagaceae</taxon>
        <taxon>Chitinophaga</taxon>
    </lineage>
</organism>
<evidence type="ECO:0000256" key="1">
    <source>
        <dbReference type="SAM" id="SignalP"/>
    </source>
</evidence>
<accession>A0ABZ2YWF8</accession>
<reference evidence="2 3" key="1">
    <citation type="submission" date="2024-03" db="EMBL/GenBank/DDBJ databases">
        <title>Chitinophaga caseinilytica sp. nov., a casein hydrolysing bacterium isolated from forest soil.</title>
        <authorList>
            <person name="Lee D.S."/>
            <person name="Han D.M."/>
            <person name="Baek J.H."/>
            <person name="Choi D.G."/>
            <person name="Jeon J.H."/>
            <person name="Jeon C.O."/>
        </authorList>
    </citation>
    <scope>NUCLEOTIDE SEQUENCE [LARGE SCALE GENOMIC DNA]</scope>
    <source>
        <strain evidence="2 3">KACC 19118</strain>
    </source>
</reference>
<evidence type="ECO:0000313" key="2">
    <source>
        <dbReference type="EMBL" id="WZN43937.1"/>
    </source>
</evidence>
<name>A0ABZ2YWF8_9BACT</name>
<dbReference type="Proteomes" id="UP001449657">
    <property type="component" value="Chromosome"/>
</dbReference>
<dbReference type="RefSeq" id="WP_341838731.1">
    <property type="nucleotide sequence ID" value="NZ_CP149792.1"/>
</dbReference>
<feature type="chain" id="PRO_5047117958" evidence="1">
    <location>
        <begin position="20"/>
        <end position="393"/>
    </location>
</feature>
<feature type="signal peptide" evidence="1">
    <location>
        <begin position="1"/>
        <end position="19"/>
    </location>
</feature>
<keyword evidence="3" id="KW-1185">Reference proteome</keyword>
<protein>
    <submittedName>
        <fullName evidence="2">Uncharacterized protein</fullName>
    </submittedName>
</protein>
<proteinExistence type="predicted"/>
<dbReference type="EMBL" id="CP150096">
    <property type="protein sequence ID" value="WZN43937.1"/>
    <property type="molecule type" value="Genomic_DNA"/>
</dbReference>
<keyword evidence="1" id="KW-0732">Signal</keyword>
<evidence type="ECO:0000313" key="3">
    <source>
        <dbReference type="Proteomes" id="UP001449657"/>
    </source>
</evidence>
<sequence length="393" mass="43761">MNKKLTTLCLWGILLAGLAACSKVEYTEIENPAYLRVFNNLNLRIGLENKDEEKPFLTMLIDPVLDADGTPVSAAIKGDFLDQRAPYAPPYPSHVGSSNSVNNPEYPGKENVLVGPVLNGFDLSSWAQVPSGRHRVMFCYRPTNAVPFFSLEPQLRRKIVIDTVLELGAREVYTMHVLQRNFATRKVGVIVRTENFHKIALSDSLVYVNFYNYSSEGFWQADKSLKKNQFESGMLKYGIRDQMNIFLTLCKPGGFNAIPGYKFIQLGSVTRDAASGKVTPYFSFPLYADPTSNHISTDIWQRISVLSPSIDPERNPYGDVAADTDCQYGVIACIGNGSRTSFEQGALHLPGMIVNIHSGVHNPRSFSTVNTIEIVNGNAYLTTIQRKYPPPVY</sequence>
<gene>
    <name evidence="2" type="ORF">WJU22_13620</name>
</gene>